<organism evidence="1 2">
    <name type="scientific">Moraxella catarrhalis</name>
    <name type="common">Branhamella catarrhalis</name>
    <dbReference type="NCBI Taxonomy" id="480"/>
    <lineage>
        <taxon>Bacteria</taxon>
        <taxon>Pseudomonadati</taxon>
        <taxon>Pseudomonadota</taxon>
        <taxon>Gammaproteobacteria</taxon>
        <taxon>Moraxellales</taxon>
        <taxon>Moraxellaceae</taxon>
        <taxon>Moraxella</taxon>
    </lineage>
</organism>
<evidence type="ECO:0000313" key="2">
    <source>
        <dbReference type="Proteomes" id="UP000268436"/>
    </source>
</evidence>
<proteinExistence type="predicted"/>
<gene>
    <name evidence="1" type="ORF">EJK54_0896</name>
</gene>
<protein>
    <submittedName>
        <fullName evidence="1">Uncharacterized protein</fullName>
    </submittedName>
</protein>
<dbReference type="EMBL" id="RYER01000018">
    <property type="protein sequence ID" value="RUO16072.1"/>
    <property type="molecule type" value="Genomic_DNA"/>
</dbReference>
<name>A0ABY0BJL3_MORCA</name>
<reference evidence="1 2" key="1">
    <citation type="submission" date="2018-12" db="EMBL/GenBank/DDBJ databases">
        <title>Persistence of Moraxella catarrhalis in Chronic Obstructive Pulmonary Disease and Regulation of the Hag/MID Adhesin.</title>
        <authorList>
            <person name="Murphy T."/>
            <person name="Zhao X."/>
            <person name="Vyas G."/>
            <person name="Aluvathingal J."/>
            <person name="Nadendla S."/>
            <person name="Tallon L."/>
            <person name="Tettelin H."/>
        </authorList>
    </citation>
    <scope>NUCLEOTIDE SEQUENCE [LARGE SCALE GENOMIC DNA]</scope>
    <source>
        <strain evidence="1 2">173P27B1</strain>
    </source>
</reference>
<comment type="caution">
    <text evidence="1">The sequence shown here is derived from an EMBL/GenBank/DDBJ whole genome shotgun (WGS) entry which is preliminary data.</text>
</comment>
<accession>A0ABY0BJL3</accession>
<evidence type="ECO:0000313" key="1">
    <source>
        <dbReference type="EMBL" id="RUO16072.1"/>
    </source>
</evidence>
<dbReference type="RefSeq" id="WP_259456375.1">
    <property type="nucleotide sequence ID" value="NZ_CP007669.1"/>
</dbReference>
<dbReference type="Proteomes" id="UP000268436">
    <property type="component" value="Unassembled WGS sequence"/>
</dbReference>
<keyword evidence="2" id="KW-1185">Reference proteome</keyword>
<sequence>MSQCKCIYLIKNTDRQSRQADGLKPWDLINGILNVVAGLSLLLD</sequence>